<accession>A0A2T5BXW0</accession>
<name>A0A2T5BXW0_9BACT</name>
<dbReference type="EMBL" id="QAAD01000023">
    <property type="protein sequence ID" value="PTN06282.1"/>
    <property type="molecule type" value="Genomic_DNA"/>
</dbReference>
<protein>
    <submittedName>
        <fullName evidence="2">Lysine exporter LysO-like protein</fullName>
    </submittedName>
</protein>
<keyword evidence="1" id="KW-0812">Transmembrane</keyword>
<dbReference type="GO" id="GO:0015661">
    <property type="term" value="F:L-lysine efflux transmembrane transporter activity"/>
    <property type="evidence" value="ECO:0007669"/>
    <property type="project" value="InterPro"/>
</dbReference>
<evidence type="ECO:0000256" key="1">
    <source>
        <dbReference type="SAM" id="Phobius"/>
    </source>
</evidence>
<comment type="caution">
    <text evidence="2">The sequence shown here is derived from an EMBL/GenBank/DDBJ whole genome shotgun (WGS) entry which is preliminary data.</text>
</comment>
<dbReference type="RefSeq" id="WP_107823587.1">
    <property type="nucleotide sequence ID" value="NZ_OY782574.1"/>
</dbReference>
<dbReference type="AlphaFoldDB" id="A0A2T5BXW0"/>
<dbReference type="Proteomes" id="UP000243525">
    <property type="component" value="Unassembled WGS sequence"/>
</dbReference>
<keyword evidence="1" id="KW-0472">Membrane</keyword>
<evidence type="ECO:0000313" key="2">
    <source>
        <dbReference type="EMBL" id="PTN06282.1"/>
    </source>
</evidence>
<keyword evidence="3" id="KW-1185">Reference proteome</keyword>
<feature type="transmembrane region" description="Helical" evidence="1">
    <location>
        <begin position="29"/>
        <end position="46"/>
    </location>
</feature>
<evidence type="ECO:0000313" key="3">
    <source>
        <dbReference type="Proteomes" id="UP000243525"/>
    </source>
</evidence>
<dbReference type="OrthoDB" id="711065at2"/>
<keyword evidence="1" id="KW-1133">Transmembrane helix</keyword>
<dbReference type="InterPro" id="IPR005642">
    <property type="entry name" value="LysO"/>
</dbReference>
<proteinExistence type="predicted"/>
<organism evidence="2 3">
    <name type="scientific">Mangrovibacterium marinum</name>
    <dbReference type="NCBI Taxonomy" id="1639118"/>
    <lineage>
        <taxon>Bacteria</taxon>
        <taxon>Pseudomonadati</taxon>
        <taxon>Bacteroidota</taxon>
        <taxon>Bacteroidia</taxon>
        <taxon>Marinilabiliales</taxon>
        <taxon>Prolixibacteraceae</taxon>
        <taxon>Mangrovibacterium</taxon>
    </lineage>
</organism>
<dbReference type="Pfam" id="PF03956">
    <property type="entry name" value="Lys_export"/>
    <property type="match status" value="1"/>
</dbReference>
<reference evidence="2 3" key="1">
    <citation type="submission" date="2018-04" db="EMBL/GenBank/DDBJ databases">
        <title>Genomic Encyclopedia of Archaeal and Bacterial Type Strains, Phase II (KMG-II): from individual species to whole genera.</title>
        <authorList>
            <person name="Goeker M."/>
        </authorList>
    </citation>
    <scope>NUCLEOTIDE SEQUENCE [LARGE SCALE GENOMIC DNA]</scope>
    <source>
        <strain evidence="2 3">DSM 28823</strain>
    </source>
</reference>
<sequence>MLIVFGIIIAGFITGLLIRQQQLKHMPQLITMVIWVLLFLLGLDVGSNPQVIDQIGTLGWSAFILFFFSVTGSIGAAYLLQHFIKMNNRKRQSR</sequence>
<feature type="transmembrane region" description="Helical" evidence="1">
    <location>
        <begin position="58"/>
        <end position="80"/>
    </location>
</feature>
<gene>
    <name evidence="2" type="ORF">C8N47_1233</name>
</gene>